<proteinExistence type="predicted"/>
<feature type="transmembrane region" description="Helical" evidence="5">
    <location>
        <begin position="205"/>
        <end position="226"/>
    </location>
</feature>
<evidence type="ECO:0000256" key="2">
    <source>
        <dbReference type="ARBA" id="ARBA00022692"/>
    </source>
</evidence>
<dbReference type="OrthoDB" id="6334211at2759"/>
<feature type="non-terminal residue" evidence="7">
    <location>
        <position position="1"/>
    </location>
</feature>
<evidence type="ECO:0000256" key="1">
    <source>
        <dbReference type="ARBA" id="ARBA00004141"/>
    </source>
</evidence>
<dbReference type="KEGG" id="fcy:FRACYDRAFT_196197"/>
<evidence type="ECO:0000256" key="4">
    <source>
        <dbReference type="ARBA" id="ARBA00023136"/>
    </source>
</evidence>
<reference evidence="7 8" key="1">
    <citation type="submission" date="2016-09" db="EMBL/GenBank/DDBJ databases">
        <title>Extensive genetic diversity and differential bi-allelic expression allows diatom success in the polar Southern Ocean.</title>
        <authorList>
            <consortium name="DOE Joint Genome Institute"/>
            <person name="Mock T."/>
            <person name="Otillar R.P."/>
            <person name="Strauss J."/>
            <person name="Dupont C."/>
            <person name="Frickenhaus S."/>
            <person name="Maumus F."/>
            <person name="Mcmullan M."/>
            <person name="Sanges R."/>
            <person name="Schmutz J."/>
            <person name="Toseland A."/>
            <person name="Valas R."/>
            <person name="Veluchamy A."/>
            <person name="Ward B.J."/>
            <person name="Allen A."/>
            <person name="Barry K."/>
            <person name="Falciatore A."/>
            <person name="Ferrante M."/>
            <person name="Fortunato A.E."/>
            <person name="Gloeckner G."/>
            <person name="Gruber A."/>
            <person name="Hipkin R."/>
            <person name="Janech M."/>
            <person name="Kroth P."/>
            <person name="Leese F."/>
            <person name="Lindquist E."/>
            <person name="Lyon B.R."/>
            <person name="Martin J."/>
            <person name="Mayer C."/>
            <person name="Parker M."/>
            <person name="Quesneville H."/>
            <person name="Raymond J."/>
            <person name="Uhlig C."/>
            <person name="Valentin K.U."/>
            <person name="Worden A.Z."/>
            <person name="Armbrust E.V."/>
            <person name="Bowler C."/>
            <person name="Green B."/>
            <person name="Moulton V."/>
            <person name="Van Oosterhout C."/>
            <person name="Grigoriev I."/>
        </authorList>
    </citation>
    <scope>NUCLEOTIDE SEQUENCE [LARGE SCALE GENOMIC DNA]</scope>
    <source>
        <strain evidence="7 8">CCMP1102</strain>
    </source>
</reference>
<dbReference type="InterPro" id="IPR056309">
    <property type="entry name" value="CGL160/ATPI_dom"/>
</dbReference>
<evidence type="ECO:0000259" key="6">
    <source>
        <dbReference type="Pfam" id="PF24763"/>
    </source>
</evidence>
<feature type="transmembrane region" description="Helical" evidence="5">
    <location>
        <begin position="141"/>
        <end position="160"/>
    </location>
</feature>
<feature type="transmembrane region" description="Helical" evidence="5">
    <location>
        <begin position="166"/>
        <end position="184"/>
    </location>
</feature>
<evidence type="ECO:0000313" key="7">
    <source>
        <dbReference type="EMBL" id="OEU08571.1"/>
    </source>
</evidence>
<dbReference type="Pfam" id="PF24763">
    <property type="entry name" value="CGL160_C"/>
    <property type="match status" value="1"/>
</dbReference>
<keyword evidence="2 5" id="KW-0812">Transmembrane</keyword>
<name>A0A1E7ERL2_9STRA</name>
<feature type="domain" description="CGL160/ATPI" evidence="6">
    <location>
        <begin position="129"/>
        <end position="225"/>
    </location>
</feature>
<sequence>PQTGDIVRYYDLDGGNTQGQVLVGKIAYVFGSKSYKTGFSVELNELENVGDGYYAEYSSTLRNRNNRKTERFLMDVSPIAASFVGSEQAYKIPLELQSEQPKVRQSTYDIEDYEGPAFYANINKSILEKDYDNYSQLKIKLFRNVLVTGLFGTIISNASYGLEDSIIYFSGILSSILYLYLLSIKTDTVSINDEDNSKNLIGTPIANLRFGTPILLLIGISIYNILFKMSSGLSSDDNTLQIGLFDTVSAEQFGAAVLGFLTYRVPLFFGQIRDAFQQMAIEDANAAGVVSSTSSNSSDNSGSGEGFTLPGSAGVVAKLFSNQKKAENDATIASNNNANNKLELIDNDIITILLVSGPQATGRSELVQQLLQDSSTSSINTMDMNMNLVEPNLIFRRNDGATFERLERRDEFLYVDESQSSGFTIEGIMNAAKGDIDNTNDSKDNDNESTTIEIPNKNVIVIDANVELAKRISQSVGSNVRIIGVWIGLKSVQDFEYNIQQQIDTGLLKVDESIGAESFMRGKIKDIITEIDFGLGSGIFEFTILNEIEQNTDGTNKSLMELKEAASYAFK</sequence>
<dbReference type="InParanoid" id="A0A1E7ERL2"/>
<dbReference type="Proteomes" id="UP000095751">
    <property type="component" value="Unassembled WGS sequence"/>
</dbReference>
<evidence type="ECO:0000313" key="8">
    <source>
        <dbReference type="Proteomes" id="UP000095751"/>
    </source>
</evidence>
<organism evidence="7 8">
    <name type="scientific">Fragilariopsis cylindrus CCMP1102</name>
    <dbReference type="NCBI Taxonomy" id="635003"/>
    <lineage>
        <taxon>Eukaryota</taxon>
        <taxon>Sar</taxon>
        <taxon>Stramenopiles</taxon>
        <taxon>Ochrophyta</taxon>
        <taxon>Bacillariophyta</taxon>
        <taxon>Bacillariophyceae</taxon>
        <taxon>Bacillariophycidae</taxon>
        <taxon>Bacillariales</taxon>
        <taxon>Bacillariaceae</taxon>
        <taxon>Fragilariopsis</taxon>
    </lineage>
</organism>
<keyword evidence="3 5" id="KW-1133">Transmembrane helix</keyword>
<keyword evidence="4 5" id="KW-0472">Membrane</keyword>
<dbReference type="AlphaFoldDB" id="A0A1E7ERL2"/>
<evidence type="ECO:0000256" key="5">
    <source>
        <dbReference type="SAM" id="Phobius"/>
    </source>
</evidence>
<gene>
    <name evidence="7" type="ORF">FRACYDRAFT_196197</name>
</gene>
<protein>
    <recommendedName>
        <fullName evidence="6">CGL160/ATPI domain-containing protein</fullName>
    </recommendedName>
</protein>
<comment type="subcellular location">
    <subcellularLocation>
        <location evidence="1">Membrane</location>
        <topology evidence="1">Multi-pass membrane protein</topology>
    </subcellularLocation>
</comment>
<dbReference type="GO" id="GO:0016020">
    <property type="term" value="C:membrane"/>
    <property type="evidence" value="ECO:0007669"/>
    <property type="project" value="UniProtKB-SubCell"/>
</dbReference>
<evidence type="ECO:0000256" key="3">
    <source>
        <dbReference type="ARBA" id="ARBA00022989"/>
    </source>
</evidence>
<accession>A0A1E7ERL2</accession>
<keyword evidence="8" id="KW-1185">Reference proteome</keyword>
<dbReference type="EMBL" id="KV784379">
    <property type="protein sequence ID" value="OEU08571.1"/>
    <property type="molecule type" value="Genomic_DNA"/>
</dbReference>